<evidence type="ECO:0000313" key="1">
    <source>
        <dbReference type="EMBL" id="QIP43661.1"/>
    </source>
</evidence>
<sequence length="620" mass="66909">MSTAEFFDATPELQTIRQWARARYAAEWAVFGGVLLRVAATTGPEVQLPGVIGGRASLNLLCAFVAPSGGGKGISDKVARLAWPAPIVERPIGSGEGIAATFVPPKKEGIEPITKAIINVPEIDTLAGIASRQGSILLAQLKSAAMGEQLGQANSSEATTRIVPAHTYRLCMSVGAQPAHTGVLFNDTTGGTPQRFLWFLTTDPDMPADITPDPEPLNARLPFWRPEADGVIEIVYGPPEITEMIIGAHIARQRGQEDALDGHAMLTRLKVAACLAILHHRGVVSELDWQLSGVVMEVSNRTRDWVVAESKKADRRKIRDRAISRAVGEEAVDLRRLTTVRKRIISVLADGDLAGGKLRAALGRREYRELFDQAVMSLENEGQIVADSSGPGTRYALFQGLNTEHSVQPTYPLVRGDEQGMNIEQWASIAHAAPESTGRTEVQGLKPQVGDGVPPVQGVPLAALLYTVPDGHPGPSRTCREWFERHVRGLIENGHTTVDSDSVYTAGQDAGWNLQNLRKVASKSTLVGTAEKRADGTALWNIGEEATDTWISAPQWLLDFLRAHGGWVRASDVHAAAQADPNGPERTSLKSAARAAYVQKRGNSIATEWCLDPSHEQESA</sequence>
<protein>
    <recommendedName>
        <fullName evidence="3">DUF3987 domain-containing protein</fullName>
    </recommendedName>
</protein>
<dbReference type="EMBL" id="CP050124">
    <property type="protein sequence ID" value="QIP43661.1"/>
    <property type="molecule type" value="Genomic_DNA"/>
</dbReference>
<proteinExistence type="predicted"/>
<gene>
    <name evidence="1" type="ORF">G9444_6418</name>
</gene>
<name>A0A6G9D497_RHOER</name>
<dbReference type="RefSeq" id="WP_166502873.1">
    <property type="nucleotide sequence ID" value="NZ_CP050124.1"/>
</dbReference>
<accession>A0A6G9D497</accession>
<dbReference type="AlphaFoldDB" id="A0A6G9D497"/>
<dbReference type="Proteomes" id="UP000502345">
    <property type="component" value="Chromosome"/>
</dbReference>
<evidence type="ECO:0000313" key="2">
    <source>
        <dbReference type="Proteomes" id="UP000502345"/>
    </source>
</evidence>
<evidence type="ECO:0008006" key="3">
    <source>
        <dbReference type="Google" id="ProtNLM"/>
    </source>
</evidence>
<organism evidence="1 2">
    <name type="scientific">Rhodococcus erythropolis</name>
    <name type="common">Arthrobacter picolinophilus</name>
    <dbReference type="NCBI Taxonomy" id="1833"/>
    <lineage>
        <taxon>Bacteria</taxon>
        <taxon>Bacillati</taxon>
        <taxon>Actinomycetota</taxon>
        <taxon>Actinomycetes</taxon>
        <taxon>Mycobacteriales</taxon>
        <taxon>Nocardiaceae</taxon>
        <taxon>Rhodococcus</taxon>
        <taxon>Rhodococcus erythropolis group</taxon>
    </lineage>
</organism>
<reference evidence="1 2" key="1">
    <citation type="submission" date="2020-03" db="EMBL/GenBank/DDBJ databases">
        <title>Screen low temperature-resistant strains for efficient degradation of petroleum hydrocarbons under the low temperature.</title>
        <authorList>
            <person name="Wang Y."/>
            <person name="Chen J."/>
        </authorList>
    </citation>
    <scope>NUCLEOTIDE SEQUENCE [LARGE SCALE GENOMIC DNA]</scope>
    <source>
        <strain evidence="1 2">KB1</strain>
    </source>
</reference>